<feature type="compositionally biased region" description="Polar residues" evidence="4">
    <location>
        <begin position="143"/>
        <end position="154"/>
    </location>
</feature>
<feature type="chain" id="PRO_5013279724" evidence="5">
    <location>
        <begin position="19"/>
        <end position="862"/>
    </location>
</feature>
<dbReference type="Gene3D" id="2.60.40.420">
    <property type="entry name" value="Cupredoxins - blue copper proteins"/>
    <property type="match status" value="3"/>
</dbReference>
<reference evidence="9 10" key="1">
    <citation type="submission" date="2015-12" db="EMBL/GenBank/DDBJ databases">
        <title>The genome of Folsomia candida.</title>
        <authorList>
            <person name="Faddeeva A."/>
            <person name="Derks M.F."/>
            <person name="Anvar Y."/>
            <person name="Smit S."/>
            <person name="Van Straalen N."/>
            <person name="Roelofs D."/>
        </authorList>
    </citation>
    <scope>NUCLEOTIDE SEQUENCE [LARGE SCALE GENOMIC DNA]</scope>
    <source>
        <strain evidence="9 10">VU population</strain>
        <tissue evidence="9">Whole body</tissue>
    </source>
</reference>
<dbReference type="PANTHER" id="PTHR11709:SF511">
    <property type="entry name" value="LACCASE"/>
    <property type="match status" value="1"/>
</dbReference>
<feature type="region of interest" description="Disordered" evidence="4">
    <location>
        <begin position="286"/>
        <end position="335"/>
    </location>
</feature>
<dbReference type="InterPro" id="IPR011707">
    <property type="entry name" value="Cu-oxidase-like_N"/>
</dbReference>
<evidence type="ECO:0000256" key="3">
    <source>
        <dbReference type="ARBA" id="ARBA00023002"/>
    </source>
</evidence>
<evidence type="ECO:0000313" key="10">
    <source>
        <dbReference type="Proteomes" id="UP000198287"/>
    </source>
</evidence>
<evidence type="ECO:0000259" key="6">
    <source>
        <dbReference type="Pfam" id="PF00394"/>
    </source>
</evidence>
<dbReference type="GO" id="GO:0016491">
    <property type="term" value="F:oxidoreductase activity"/>
    <property type="evidence" value="ECO:0007669"/>
    <property type="project" value="UniProtKB-KW"/>
</dbReference>
<dbReference type="InterPro" id="IPR002355">
    <property type="entry name" value="Cu_oxidase_Cu_BS"/>
</dbReference>
<evidence type="ECO:0000259" key="7">
    <source>
        <dbReference type="Pfam" id="PF07731"/>
    </source>
</evidence>
<evidence type="ECO:0000256" key="2">
    <source>
        <dbReference type="ARBA" id="ARBA00022723"/>
    </source>
</evidence>
<dbReference type="InterPro" id="IPR045087">
    <property type="entry name" value="Cu-oxidase_fam"/>
</dbReference>
<evidence type="ECO:0000259" key="8">
    <source>
        <dbReference type="Pfam" id="PF07732"/>
    </source>
</evidence>
<feature type="domain" description="Plastocyanin-like" evidence="7">
    <location>
        <begin position="726"/>
        <end position="839"/>
    </location>
</feature>
<dbReference type="InterPro" id="IPR001117">
    <property type="entry name" value="Cu-oxidase_2nd"/>
</dbReference>
<comment type="caution">
    <text evidence="9">The sequence shown here is derived from an EMBL/GenBank/DDBJ whole genome shotgun (WGS) entry which is preliminary data.</text>
</comment>
<dbReference type="AlphaFoldDB" id="A0A226D1D8"/>
<dbReference type="InterPro" id="IPR008972">
    <property type="entry name" value="Cupredoxin"/>
</dbReference>
<dbReference type="PANTHER" id="PTHR11709">
    <property type="entry name" value="MULTI-COPPER OXIDASE"/>
    <property type="match status" value="1"/>
</dbReference>
<feature type="compositionally biased region" description="Low complexity" evidence="4">
    <location>
        <begin position="120"/>
        <end position="142"/>
    </location>
</feature>
<dbReference type="InterPro" id="IPR033138">
    <property type="entry name" value="Cu_oxidase_CS"/>
</dbReference>
<name>A0A226D1D8_FOLCA</name>
<dbReference type="EMBL" id="LNIX01000039">
    <property type="protein sequence ID" value="OXA39415.1"/>
    <property type="molecule type" value="Genomic_DNA"/>
</dbReference>
<organism evidence="9 10">
    <name type="scientific">Folsomia candida</name>
    <name type="common">Springtail</name>
    <dbReference type="NCBI Taxonomy" id="158441"/>
    <lineage>
        <taxon>Eukaryota</taxon>
        <taxon>Metazoa</taxon>
        <taxon>Ecdysozoa</taxon>
        <taxon>Arthropoda</taxon>
        <taxon>Hexapoda</taxon>
        <taxon>Collembola</taxon>
        <taxon>Entomobryomorpha</taxon>
        <taxon>Isotomoidea</taxon>
        <taxon>Isotomidae</taxon>
        <taxon>Proisotominae</taxon>
        <taxon>Folsomia</taxon>
    </lineage>
</organism>
<comment type="similarity">
    <text evidence="1">Belongs to the multicopper oxidase family.</text>
</comment>
<keyword evidence="10" id="KW-1185">Reference proteome</keyword>
<keyword evidence="3" id="KW-0560">Oxidoreductase</keyword>
<feature type="domain" description="Plastocyanin-like" evidence="6">
    <location>
        <begin position="469"/>
        <end position="588"/>
    </location>
</feature>
<dbReference type="Pfam" id="PF07732">
    <property type="entry name" value="Cu-oxidase_3"/>
    <property type="match status" value="1"/>
</dbReference>
<evidence type="ECO:0000256" key="5">
    <source>
        <dbReference type="SAM" id="SignalP"/>
    </source>
</evidence>
<dbReference type="PROSITE" id="PS00080">
    <property type="entry name" value="MULTICOPPER_OXIDASE2"/>
    <property type="match status" value="1"/>
</dbReference>
<feature type="domain" description="Plastocyanin-like" evidence="8">
    <location>
        <begin position="344"/>
        <end position="459"/>
    </location>
</feature>
<dbReference type="Pfam" id="PF07731">
    <property type="entry name" value="Cu-oxidase_2"/>
    <property type="match status" value="1"/>
</dbReference>
<dbReference type="PROSITE" id="PS00079">
    <property type="entry name" value="MULTICOPPER_OXIDASE1"/>
    <property type="match status" value="2"/>
</dbReference>
<dbReference type="CDD" id="cd04205">
    <property type="entry name" value="CuRO_2_LCC_like"/>
    <property type="match status" value="1"/>
</dbReference>
<dbReference type="InterPro" id="IPR011706">
    <property type="entry name" value="Cu-oxidase_C"/>
</dbReference>
<dbReference type="SUPFAM" id="SSF49503">
    <property type="entry name" value="Cupredoxins"/>
    <property type="match status" value="3"/>
</dbReference>
<dbReference type="OrthoDB" id="2121828at2759"/>
<protein>
    <submittedName>
        <fullName evidence="9">Iron transport multicopper oxidase fio1</fullName>
    </submittedName>
</protein>
<feature type="region of interest" description="Disordered" evidence="4">
    <location>
        <begin position="120"/>
        <end position="158"/>
    </location>
</feature>
<keyword evidence="2" id="KW-0479">Metal-binding</keyword>
<accession>A0A226D1D8</accession>
<sequence>MSLKNFSIVLLIYATVRGDFQVNLFNEMGCTGDANRIQIPPENWTNNPFKCTELKGDRAKFKTRSVSVAGSDGGNSCQGKVSISSKRYCDTTGTTFNISCSTVCTDVELSVISILTPTSNTKSNSDLNSNLNSNSNRSRASSGTPSSTPAQRGSTPREWALETSVSTSSIQRVTNVKLVVGVGSPSLLEVSLFSASNCGGSVNRVLIRTNWENPNSLQCTVLGGQSENFYTRSVQTGNCDGFWISFHPTKLCTITSNSTNFQLACGTCANVELNVKSVLVVGGRNVGSGSSRSEETTPRPRQRPSPQQLPVPLIGNVDLHTSDIPPGENGNSGSAGILQHRFHISYNSLAPDGVTVGHVLTINNRFPGPILYVTEGDTMVVEVTNGIQDGQNMTLHWHGIHQKGTPFQDGPSFVTQCPIRAGGTQTYRFHLRQTGTYWYHSHVGSQYTEGLWGALVVQGGRKIYNYDAEFTITLNDWYHTSAKENEQWFLTSRSGGFPPYPYSVLMNGLGTEKQQRPVFKLNPGRIYRLRLINTSAWTSFNFAIDGPKLLPIEVDGVDVMVSQQFYGSDDPDSVFIGPGQRYSFLLKKVGGVSFNKHVIRAILREDLIGSPPHNINENAAALNPLVTGLIVYTNDERYREITIVPMDVEPFDYTSYIVRSLIRNYIQVNDSHLVPHDRKLAPQRTDREYVVTVVRTTDSNNVHHVAFNNSAFSLPHDRPLLISMMRNDPLPASSFPLYIEHNEVVQLVVNNPSFGLHPMHLHGHTFWVMGAGEPGEGDYSPERHKLNRNGIRRDTVMVQEFSWLVIKFIADNPGVWAFHCHIDWHNLAGMALTFVEAPDVARAKLKVPAETKRVCRQHGIII</sequence>
<dbReference type="Proteomes" id="UP000198287">
    <property type="component" value="Unassembled WGS sequence"/>
</dbReference>
<proteinExistence type="inferred from homology"/>
<feature type="signal peptide" evidence="5">
    <location>
        <begin position="1"/>
        <end position="18"/>
    </location>
</feature>
<evidence type="ECO:0000256" key="4">
    <source>
        <dbReference type="SAM" id="MobiDB-lite"/>
    </source>
</evidence>
<gene>
    <name evidence="9" type="ORF">Fcan01_25957</name>
</gene>
<evidence type="ECO:0000256" key="1">
    <source>
        <dbReference type="ARBA" id="ARBA00010609"/>
    </source>
</evidence>
<dbReference type="Pfam" id="PF00394">
    <property type="entry name" value="Cu-oxidase"/>
    <property type="match status" value="1"/>
</dbReference>
<keyword evidence="5" id="KW-0732">Signal</keyword>
<evidence type="ECO:0000313" key="9">
    <source>
        <dbReference type="EMBL" id="OXA39415.1"/>
    </source>
</evidence>
<dbReference type="GO" id="GO:0005507">
    <property type="term" value="F:copper ion binding"/>
    <property type="evidence" value="ECO:0007669"/>
    <property type="project" value="InterPro"/>
</dbReference>